<keyword evidence="2" id="KW-1185">Reference proteome</keyword>
<gene>
    <name evidence="1" type="ORF">H6F99_16040</name>
</gene>
<organism evidence="1 2">
    <name type="scientific">Aphanizomenon flos-aquae FACHB-1040</name>
    <dbReference type="NCBI Taxonomy" id="2692887"/>
    <lineage>
        <taxon>Bacteria</taxon>
        <taxon>Bacillati</taxon>
        <taxon>Cyanobacteriota</taxon>
        <taxon>Cyanophyceae</taxon>
        <taxon>Nostocales</taxon>
        <taxon>Aphanizomenonaceae</taxon>
        <taxon>Aphanizomenon</taxon>
    </lineage>
</organism>
<dbReference type="Proteomes" id="UP000606721">
    <property type="component" value="Unassembled WGS sequence"/>
</dbReference>
<comment type="caution">
    <text evidence="1">The sequence shown here is derived from an EMBL/GenBank/DDBJ whole genome shotgun (WGS) entry which is preliminary data.</text>
</comment>
<evidence type="ECO:0000313" key="1">
    <source>
        <dbReference type="EMBL" id="MBD2279749.1"/>
    </source>
</evidence>
<protein>
    <recommendedName>
        <fullName evidence="3">VWA containing CoxE family protein</fullName>
    </recommendedName>
</protein>
<proteinExistence type="predicted"/>
<sequence>MKNPLLLNLFLELRATGLPLTIDQYDLALMALSKSVDIVLNDNKPAIKGVLQTVWVKSRKQQALFNQCWQEFNQKYPSQTAKVESQTDVIEVKLGKHKPEIEKIPQPALINDEPELPQPAAEIAQFNPDLPDDHGVGTSVKTKLKEVYYLPISRQKLQISWQLLIQKLTGNVRQIDIPNTVIDITKHGFFTQAVFTYPKTKYREVVLLIDQGGSMTPFHPFCRQLQQIYQAAKVYYFHKTSRYEGNSVSLDLRGKRHGRF</sequence>
<name>A0ABR8BY17_APHFL</name>
<dbReference type="EMBL" id="JACJQT010000043">
    <property type="protein sequence ID" value="MBD2279749.1"/>
    <property type="molecule type" value="Genomic_DNA"/>
</dbReference>
<accession>A0ABR8BY17</accession>
<dbReference type="RefSeq" id="WP_190383563.1">
    <property type="nucleotide sequence ID" value="NZ_JACJQT010000043.1"/>
</dbReference>
<evidence type="ECO:0008006" key="3">
    <source>
        <dbReference type="Google" id="ProtNLM"/>
    </source>
</evidence>
<evidence type="ECO:0000313" key="2">
    <source>
        <dbReference type="Proteomes" id="UP000606721"/>
    </source>
</evidence>
<reference evidence="1 2" key="1">
    <citation type="journal article" date="2020" name="ISME J.">
        <title>Comparative genomics reveals insights into cyanobacterial evolution and habitat adaptation.</title>
        <authorList>
            <person name="Chen M.Y."/>
            <person name="Teng W.K."/>
            <person name="Zhao L."/>
            <person name="Hu C.X."/>
            <person name="Zhou Y.K."/>
            <person name="Han B.P."/>
            <person name="Song L.R."/>
            <person name="Shu W.S."/>
        </authorList>
    </citation>
    <scope>NUCLEOTIDE SEQUENCE [LARGE SCALE GENOMIC DNA]</scope>
    <source>
        <strain evidence="1 2">FACHB-1040</strain>
    </source>
</reference>